<keyword evidence="3" id="KW-1185">Reference proteome</keyword>
<feature type="coiled-coil region" evidence="1">
    <location>
        <begin position="70"/>
        <end position="111"/>
    </location>
</feature>
<comment type="caution">
    <text evidence="2">The sequence shown here is derived from an EMBL/GenBank/DDBJ whole genome shotgun (WGS) entry which is preliminary data.</text>
</comment>
<sequence length="134" mass="15913">MAIRDTIVTETNGGLEYYCKGVFMFQRRKNQYEKNTISGERDKVYEGQIFEKQDHLFAENQYLKVKCGELENTVKVNNEMRITLEEIKEENSALTEKCVDYEVALETLNKKVDKEKVSLQRWLSSKYKKKQRIQ</sequence>
<gene>
    <name evidence="2" type="ORF">E2C01_033999</name>
</gene>
<evidence type="ECO:0000256" key="1">
    <source>
        <dbReference type="SAM" id="Coils"/>
    </source>
</evidence>
<evidence type="ECO:0000313" key="2">
    <source>
        <dbReference type="EMBL" id="MPC40442.1"/>
    </source>
</evidence>
<organism evidence="2 3">
    <name type="scientific">Portunus trituberculatus</name>
    <name type="common">Swimming crab</name>
    <name type="synonym">Neptunus trituberculatus</name>
    <dbReference type="NCBI Taxonomy" id="210409"/>
    <lineage>
        <taxon>Eukaryota</taxon>
        <taxon>Metazoa</taxon>
        <taxon>Ecdysozoa</taxon>
        <taxon>Arthropoda</taxon>
        <taxon>Crustacea</taxon>
        <taxon>Multicrustacea</taxon>
        <taxon>Malacostraca</taxon>
        <taxon>Eumalacostraca</taxon>
        <taxon>Eucarida</taxon>
        <taxon>Decapoda</taxon>
        <taxon>Pleocyemata</taxon>
        <taxon>Brachyura</taxon>
        <taxon>Eubrachyura</taxon>
        <taxon>Portunoidea</taxon>
        <taxon>Portunidae</taxon>
        <taxon>Portuninae</taxon>
        <taxon>Portunus</taxon>
    </lineage>
</organism>
<dbReference type="EMBL" id="VSRR010004693">
    <property type="protein sequence ID" value="MPC40442.1"/>
    <property type="molecule type" value="Genomic_DNA"/>
</dbReference>
<dbReference type="AlphaFoldDB" id="A0A5B7F1M7"/>
<dbReference type="Proteomes" id="UP000324222">
    <property type="component" value="Unassembled WGS sequence"/>
</dbReference>
<evidence type="ECO:0000313" key="3">
    <source>
        <dbReference type="Proteomes" id="UP000324222"/>
    </source>
</evidence>
<accession>A0A5B7F1M7</accession>
<keyword evidence="1" id="KW-0175">Coiled coil</keyword>
<name>A0A5B7F1M7_PORTR</name>
<protein>
    <submittedName>
        <fullName evidence="2">Uncharacterized protein</fullName>
    </submittedName>
</protein>
<reference evidence="2 3" key="1">
    <citation type="submission" date="2019-05" db="EMBL/GenBank/DDBJ databases">
        <title>Another draft genome of Portunus trituberculatus and its Hox gene families provides insights of decapod evolution.</title>
        <authorList>
            <person name="Jeong J.-H."/>
            <person name="Song I."/>
            <person name="Kim S."/>
            <person name="Choi T."/>
            <person name="Kim D."/>
            <person name="Ryu S."/>
            <person name="Kim W."/>
        </authorList>
    </citation>
    <scope>NUCLEOTIDE SEQUENCE [LARGE SCALE GENOMIC DNA]</scope>
    <source>
        <tissue evidence="2">Muscle</tissue>
    </source>
</reference>
<proteinExistence type="predicted"/>